<dbReference type="Proteomes" id="UP001320898">
    <property type="component" value="Unassembled WGS sequence"/>
</dbReference>
<accession>A0AAW5QXX6</accession>
<evidence type="ECO:0000313" key="3">
    <source>
        <dbReference type="Proteomes" id="UP001320898"/>
    </source>
</evidence>
<sequence length="128" mass="14030">MFRTSVTTMALLALGLSQAAAQIRDGVYDAFNCAVPVSDQRIAVRGNELLFYETTCRLGAPEPVEGMEGAALYWADCSGEGETWRDRFLLKHHVSGALLVAGSHWFDRHEVCEARSPQNETTLGAGQR</sequence>
<gene>
    <name evidence="2" type="ORF">MUB46_06580</name>
</gene>
<name>A0AAW5QXX6_9HYPH</name>
<feature type="chain" id="PRO_5043453687" evidence="1">
    <location>
        <begin position="20"/>
        <end position="128"/>
    </location>
</feature>
<feature type="signal peptide" evidence="1">
    <location>
        <begin position="1"/>
        <end position="19"/>
    </location>
</feature>
<protein>
    <submittedName>
        <fullName evidence="2">Uncharacterized protein</fullName>
    </submittedName>
</protein>
<proteinExistence type="predicted"/>
<evidence type="ECO:0000313" key="2">
    <source>
        <dbReference type="EMBL" id="MCT8971513.1"/>
    </source>
</evidence>
<organism evidence="2 3">
    <name type="scientific">Microbaculum marinisediminis</name>
    <dbReference type="NCBI Taxonomy" id="2931392"/>
    <lineage>
        <taxon>Bacteria</taxon>
        <taxon>Pseudomonadati</taxon>
        <taxon>Pseudomonadota</taxon>
        <taxon>Alphaproteobacteria</taxon>
        <taxon>Hyphomicrobiales</taxon>
        <taxon>Tepidamorphaceae</taxon>
        <taxon>Microbaculum</taxon>
    </lineage>
</organism>
<reference evidence="2 3" key="1">
    <citation type="submission" date="2022-04" db="EMBL/GenBank/DDBJ databases">
        <authorList>
            <person name="Ye Y.-Q."/>
            <person name="Du Z.-J."/>
        </authorList>
    </citation>
    <scope>NUCLEOTIDE SEQUENCE [LARGE SCALE GENOMIC DNA]</scope>
    <source>
        <strain evidence="2 3">A6E488</strain>
    </source>
</reference>
<keyword evidence="1" id="KW-0732">Signal</keyword>
<dbReference type="RefSeq" id="WP_261615094.1">
    <property type="nucleotide sequence ID" value="NZ_JALIDZ010000003.1"/>
</dbReference>
<keyword evidence="3" id="KW-1185">Reference proteome</keyword>
<dbReference type="AlphaFoldDB" id="A0AAW5QXX6"/>
<comment type="caution">
    <text evidence="2">The sequence shown here is derived from an EMBL/GenBank/DDBJ whole genome shotgun (WGS) entry which is preliminary data.</text>
</comment>
<evidence type="ECO:0000256" key="1">
    <source>
        <dbReference type="SAM" id="SignalP"/>
    </source>
</evidence>
<dbReference type="EMBL" id="JALIDZ010000003">
    <property type="protein sequence ID" value="MCT8971513.1"/>
    <property type="molecule type" value="Genomic_DNA"/>
</dbReference>